<evidence type="ECO:0000256" key="1">
    <source>
        <dbReference type="ARBA" id="ARBA00004370"/>
    </source>
</evidence>
<evidence type="ECO:0000256" key="2">
    <source>
        <dbReference type="ARBA" id="ARBA00022692"/>
    </source>
</evidence>
<dbReference type="Pfam" id="PF00924">
    <property type="entry name" value="MS_channel_2nd"/>
    <property type="match status" value="1"/>
</dbReference>
<dbReference type="eggNOG" id="COG0668">
    <property type="taxonomic scope" value="Bacteria"/>
</dbReference>
<dbReference type="EMBL" id="AATP01000001">
    <property type="protein sequence ID" value="EAU43013.1"/>
    <property type="molecule type" value="Genomic_DNA"/>
</dbReference>
<organism evidence="7 8">
    <name type="scientific">Fulvimarina pelagi HTCC2506</name>
    <dbReference type="NCBI Taxonomy" id="314231"/>
    <lineage>
        <taxon>Bacteria</taxon>
        <taxon>Pseudomonadati</taxon>
        <taxon>Pseudomonadota</taxon>
        <taxon>Alphaproteobacteria</taxon>
        <taxon>Hyphomicrobiales</taxon>
        <taxon>Aurantimonadaceae</taxon>
        <taxon>Fulvimarina</taxon>
    </lineage>
</organism>
<dbReference type="InterPro" id="IPR006685">
    <property type="entry name" value="MscS_channel_2nd"/>
</dbReference>
<gene>
    <name evidence="7" type="ORF">FP2506_09226</name>
</gene>
<comment type="caution">
    <text evidence="7">The sequence shown here is derived from an EMBL/GenBank/DDBJ whole genome shotgun (WGS) entry which is preliminary data.</text>
</comment>
<dbReference type="GO" id="GO:0008381">
    <property type="term" value="F:mechanosensitive monoatomic ion channel activity"/>
    <property type="evidence" value="ECO:0007669"/>
    <property type="project" value="UniProtKB-ARBA"/>
</dbReference>
<proteinExistence type="predicted"/>
<feature type="transmembrane region" description="Helical" evidence="5">
    <location>
        <begin position="426"/>
        <end position="445"/>
    </location>
</feature>
<accession>Q0G5Q1</accession>
<dbReference type="RefSeq" id="WP_007066987.1">
    <property type="nucleotide sequence ID" value="NZ_DS022272.1"/>
</dbReference>
<dbReference type="STRING" id="217511.GCA_001463845_00611"/>
<evidence type="ECO:0000313" key="8">
    <source>
        <dbReference type="Proteomes" id="UP000004310"/>
    </source>
</evidence>
<sequence>MLSFVGERMWTALPKGQSVSAKGFFASRQRLSAARGAATAVFADHPGEIMRPITVLTACLCLVFATLGAYAQSSGSSSGFGSSDPSGSSGPATRWFTVDSLNAGLPEMPAFVDRDTPRGMMETFWFAGEAEDWDRAMHTLNLNEVAQEIRADVAPMLAERLFDILQRGYVLDWNTFSDRPDALNANTTTENPMAGEPRRSIRITTLDLPDRPASIRIERVKTPDGDPVWVFSDETVVNINQLYEVYGPSELELAMPAMLRQNAFWTLKWWEVVALPLVCLVGILVAAWAYRAIGRARRRKPRPMVREILESVQIPVALFAFVGIFALVKEFLFTFSGPVSRFVGPLQSLLFVIALALIAVRIVDAVLERLVTDNMDDITANQDADTRDLYTNISAVRRVAVVVAILVGAAIILIETNASDTLGFSLLASAGAIGLILAFAARTMLSDIMASLQIAIAKTARIGDAIYWQDNWCYVEKIKFTHVQVRSWDHRRLIIPVSELVSNTFENWSKQDPKIVKLVELRLDHRADVDELRRVFSDFVEGEEDILEKSEAKVQVVGHDHTGMLVRFLAPAPDPARGWNMQCRMRERLLREAAGLEDKVGKEPAGQAAYFPREREVLVGEFDQVDRENV</sequence>
<dbReference type="Gene3D" id="1.10.287.1260">
    <property type="match status" value="1"/>
</dbReference>
<feature type="transmembrane region" description="Helical" evidence="5">
    <location>
        <begin position="348"/>
        <end position="367"/>
    </location>
</feature>
<reference evidence="7 8" key="1">
    <citation type="journal article" date="2010" name="J. Bacteriol.">
        <title>Genome sequence of Fulvimarina pelagi HTCC2506T, a Mn(II)-oxidizing alphaproteobacterium possessing an aerobic anoxygenic photosynthetic gene cluster and Xanthorhodopsin.</title>
        <authorList>
            <person name="Kang I."/>
            <person name="Oh H.M."/>
            <person name="Lim S.I."/>
            <person name="Ferriera S."/>
            <person name="Giovannoni S.J."/>
            <person name="Cho J.C."/>
        </authorList>
    </citation>
    <scope>NUCLEOTIDE SEQUENCE [LARGE SCALE GENOMIC DNA]</scope>
    <source>
        <strain evidence="7 8">HTCC2506</strain>
    </source>
</reference>
<evidence type="ECO:0000256" key="4">
    <source>
        <dbReference type="ARBA" id="ARBA00023136"/>
    </source>
</evidence>
<keyword evidence="2 5" id="KW-0812">Transmembrane</keyword>
<dbReference type="AlphaFoldDB" id="Q0G5Q1"/>
<dbReference type="Proteomes" id="UP000004310">
    <property type="component" value="Unassembled WGS sequence"/>
</dbReference>
<name>Q0G5Q1_9HYPH</name>
<keyword evidence="4 5" id="KW-0472">Membrane</keyword>
<keyword evidence="3 5" id="KW-1133">Transmembrane helix</keyword>
<feature type="transmembrane region" description="Helical" evidence="5">
    <location>
        <begin position="395"/>
        <end position="414"/>
    </location>
</feature>
<feature type="domain" description="Mechanosensitive ion channel MscS" evidence="6">
    <location>
        <begin position="444"/>
        <end position="510"/>
    </location>
</feature>
<evidence type="ECO:0000256" key="5">
    <source>
        <dbReference type="SAM" id="Phobius"/>
    </source>
</evidence>
<keyword evidence="8" id="KW-1185">Reference proteome</keyword>
<dbReference type="InterPro" id="IPR010920">
    <property type="entry name" value="LSM_dom_sf"/>
</dbReference>
<evidence type="ECO:0000256" key="3">
    <source>
        <dbReference type="ARBA" id="ARBA00022989"/>
    </source>
</evidence>
<comment type="subcellular location">
    <subcellularLocation>
        <location evidence="1">Membrane</location>
    </subcellularLocation>
</comment>
<evidence type="ECO:0000259" key="6">
    <source>
        <dbReference type="Pfam" id="PF00924"/>
    </source>
</evidence>
<dbReference type="PANTHER" id="PTHR30566">
    <property type="entry name" value="YNAI-RELATED MECHANOSENSITIVE ION CHANNEL"/>
    <property type="match status" value="1"/>
</dbReference>
<feature type="transmembrane region" description="Helical" evidence="5">
    <location>
        <begin position="269"/>
        <end position="290"/>
    </location>
</feature>
<evidence type="ECO:0000313" key="7">
    <source>
        <dbReference type="EMBL" id="EAU43013.1"/>
    </source>
</evidence>
<dbReference type="HOGENOM" id="CLU_025726_0_0_5"/>
<dbReference type="Gene3D" id="2.30.30.60">
    <property type="match status" value="1"/>
</dbReference>
<feature type="transmembrane region" description="Helical" evidence="5">
    <location>
        <begin position="311"/>
        <end position="328"/>
    </location>
</feature>
<protein>
    <submittedName>
        <fullName evidence="7">Hypothetical membrane-spanning protein</fullName>
    </submittedName>
</protein>
<dbReference type="SUPFAM" id="SSF50182">
    <property type="entry name" value="Sm-like ribonucleoproteins"/>
    <property type="match status" value="1"/>
</dbReference>
<dbReference type="GO" id="GO:0016020">
    <property type="term" value="C:membrane"/>
    <property type="evidence" value="ECO:0007669"/>
    <property type="project" value="UniProtKB-SubCell"/>
</dbReference>
<dbReference type="InterPro" id="IPR023408">
    <property type="entry name" value="MscS_beta-dom_sf"/>
</dbReference>
<dbReference type="PANTHER" id="PTHR30566:SF5">
    <property type="entry name" value="MECHANOSENSITIVE ION CHANNEL PROTEIN 1, MITOCHONDRIAL-RELATED"/>
    <property type="match status" value="1"/>
</dbReference>